<dbReference type="EMBL" id="BJXW01000033">
    <property type="protein sequence ID" value="GEN32199.1"/>
    <property type="molecule type" value="Genomic_DNA"/>
</dbReference>
<keyword evidence="3" id="KW-1185">Reference proteome</keyword>
<evidence type="ECO:0000313" key="2">
    <source>
        <dbReference type="EMBL" id="GEN32199.1"/>
    </source>
</evidence>
<sequence>MAVKNTIILQKMQEELTRAKKADSQTFIKHIEKIKLLCELFLDAEQHDSAPSSQHISKEEMKVMLGQQTKQPPIQHDEANGTSIFDF</sequence>
<gene>
    <name evidence="2" type="ORF">CQU01_24370</name>
</gene>
<name>A0A511V010_9BACI</name>
<evidence type="ECO:0008006" key="4">
    <source>
        <dbReference type="Google" id="ProtNLM"/>
    </source>
</evidence>
<evidence type="ECO:0000256" key="1">
    <source>
        <dbReference type="SAM" id="MobiDB-lite"/>
    </source>
</evidence>
<dbReference type="Pfam" id="PF17261">
    <property type="entry name" value="DUF5327"/>
    <property type="match status" value="1"/>
</dbReference>
<dbReference type="RefSeq" id="WP_146938555.1">
    <property type="nucleotide sequence ID" value="NZ_BJXW01000033.1"/>
</dbReference>
<proteinExistence type="predicted"/>
<evidence type="ECO:0000313" key="3">
    <source>
        <dbReference type="Proteomes" id="UP000321491"/>
    </source>
</evidence>
<protein>
    <recommendedName>
        <fullName evidence="4">YwdI family protein</fullName>
    </recommendedName>
</protein>
<reference evidence="2 3" key="1">
    <citation type="submission" date="2019-07" db="EMBL/GenBank/DDBJ databases">
        <title>Whole genome shotgun sequence of Cerasibacillus quisquiliarum NBRC 102429.</title>
        <authorList>
            <person name="Hosoyama A."/>
            <person name="Uohara A."/>
            <person name="Ohji S."/>
            <person name="Ichikawa N."/>
        </authorList>
    </citation>
    <scope>NUCLEOTIDE SEQUENCE [LARGE SCALE GENOMIC DNA]</scope>
    <source>
        <strain evidence="2 3">NBRC 102429</strain>
    </source>
</reference>
<dbReference type="AlphaFoldDB" id="A0A511V010"/>
<dbReference type="InterPro" id="IPR035218">
    <property type="entry name" value="DUF5327"/>
</dbReference>
<organism evidence="2 3">
    <name type="scientific">Cerasibacillus quisquiliarum</name>
    <dbReference type="NCBI Taxonomy" id="227865"/>
    <lineage>
        <taxon>Bacteria</taxon>
        <taxon>Bacillati</taxon>
        <taxon>Bacillota</taxon>
        <taxon>Bacilli</taxon>
        <taxon>Bacillales</taxon>
        <taxon>Bacillaceae</taxon>
        <taxon>Cerasibacillus</taxon>
    </lineage>
</organism>
<accession>A0A511V010</accession>
<feature type="region of interest" description="Disordered" evidence="1">
    <location>
        <begin position="66"/>
        <end position="87"/>
    </location>
</feature>
<dbReference type="Proteomes" id="UP000321491">
    <property type="component" value="Unassembled WGS sequence"/>
</dbReference>
<comment type="caution">
    <text evidence="2">The sequence shown here is derived from an EMBL/GenBank/DDBJ whole genome shotgun (WGS) entry which is preliminary data.</text>
</comment>
<dbReference type="OrthoDB" id="2692029at2"/>